<reference evidence="3 4" key="1">
    <citation type="journal article" date="2019" name="Int. J. Syst. Evol. Microbiol.">
        <title>The Global Catalogue of Microorganisms (GCM) 10K type strain sequencing project: providing services to taxonomists for standard genome sequencing and annotation.</title>
        <authorList>
            <consortium name="The Broad Institute Genomics Platform"/>
            <consortium name="The Broad Institute Genome Sequencing Center for Infectious Disease"/>
            <person name="Wu L."/>
            <person name="Ma J."/>
        </authorList>
    </citation>
    <scope>NUCLEOTIDE SEQUENCE [LARGE SCALE GENOMIC DNA]</scope>
    <source>
        <strain evidence="3 4">JCM 15478</strain>
    </source>
</reference>
<keyword evidence="4" id="KW-1185">Reference proteome</keyword>
<protein>
    <recommendedName>
        <fullName evidence="2">DUF4097 domain-containing protein</fullName>
    </recommendedName>
</protein>
<name>A0ABN2VYY4_9ACTN</name>
<proteinExistence type="predicted"/>
<evidence type="ECO:0000313" key="4">
    <source>
        <dbReference type="Proteomes" id="UP001500016"/>
    </source>
</evidence>
<sequence>MRQRFRIMGLAVLVAAGAAGTSACGLLPGETLEDDAKVSEKITAVRLDNSSGDITLRGEKGARDVSLKRKVEYRGDEPGTTHRVEDGVLVLKGCGDDCEVSYTVDLPAGLPVKGGTSNGDITLHAMGTADVRTSNGEVETRGMTGRSLRAETSNGSLDLSTATPQDIRAETSNGGVTVRPAKGPYRVKADTSNGDRTVKIPDEKKAPHLLDLRTSNGDITVK</sequence>
<evidence type="ECO:0000313" key="3">
    <source>
        <dbReference type="EMBL" id="GAA2077293.1"/>
    </source>
</evidence>
<feature type="chain" id="PRO_5047316739" description="DUF4097 domain-containing protein" evidence="1">
    <location>
        <begin position="24"/>
        <end position="222"/>
    </location>
</feature>
<dbReference type="EMBL" id="BAAAPE010000008">
    <property type="protein sequence ID" value="GAA2077293.1"/>
    <property type="molecule type" value="Genomic_DNA"/>
</dbReference>
<comment type="caution">
    <text evidence="3">The sequence shown here is derived from an EMBL/GenBank/DDBJ whole genome shotgun (WGS) entry which is preliminary data.</text>
</comment>
<dbReference type="Proteomes" id="UP001500016">
    <property type="component" value="Unassembled WGS sequence"/>
</dbReference>
<gene>
    <name evidence="3" type="ORF">GCM10009801_33310</name>
</gene>
<dbReference type="Pfam" id="PF13349">
    <property type="entry name" value="DUF4097"/>
    <property type="match status" value="1"/>
</dbReference>
<evidence type="ECO:0000259" key="2">
    <source>
        <dbReference type="Pfam" id="PF13349"/>
    </source>
</evidence>
<accession>A0ABN2VYY4</accession>
<dbReference type="InterPro" id="IPR025164">
    <property type="entry name" value="Toastrack_DUF4097"/>
</dbReference>
<dbReference type="RefSeq" id="WP_344528757.1">
    <property type="nucleotide sequence ID" value="NZ_BAAAPE010000008.1"/>
</dbReference>
<keyword evidence="1" id="KW-0732">Signal</keyword>
<evidence type="ECO:0000256" key="1">
    <source>
        <dbReference type="SAM" id="SignalP"/>
    </source>
</evidence>
<dbReference type="PROSITE" id="PS51257">
    <property type="entry name" value="PROKAR_LIPOPROTEIN"/>
    <property type="match status" value="1"/>
</dbReference>
<feature type="domain" description="DUF4097" evidence="2">
    <location>
        <begin position="46"/>
        <end position="221"/>
    </location>
</feature>
<feature type="signal peptide" evidence="1">
    <location>
        <begin position="1"/>
        <end position="23"/>
    </location>
</feature>
<organism evidence="3 4">
    <name type="scientific">Streptomyces albiaxialis</name>
    <dbReference type="NCBI Taxonomy" id="329523"/>
    <lineage>
        <taxon>Bacteria</taxon>
        <taxon>Bacillati</taxon>
        <taxon>Actinomycetota</taxon>
        <taxon>Actinomycetes</taxon>
        <taxon>Kitasatosporales</taxon>
        <taxon>Streptomycetaceae</taxon>
        <taxon>Streptomyces</taxon>
    </lineage>
</organism>